<reference evidence="5 6" key="1">
    <citation type="journal article" date="2013" name="Genome Announc.">
        <title>Draft Genome Sequence of 'Candidatus Halobonum tyrrellensis' Strain G22, Isolated from the Hypersaline Waters of Lake Tyrrell, Australia.</title>
        <authorList>
            <person name="Ugalde J.A."/>
            <person name="Narasingarao P."/>
            <person name="Kuo S."/>
            <person name="Podell S."/>
            <person name="Allen E.E."/>
        </authorList>
    </citation>
    <scope>NUCLEOTIDE SEQUENCE [LARGE SCALE GENOMIC DNA]</scope>
    <source>
        <strain evidence="5 6">G22</strain>
    </source>
</reference>
<keyword evidence="2" id="KW-0378">Hydrolase</keyword>
<keyword evidence="6" id="KW-1185">Reference proteome</keyword>
<dbReference type="Proteomes" id="UP000017840">
    <property type="component" value="Unassembled WGS sequence"/>
</dbReference>
<feature type="domain" description="Sulfatase N-terminal" evidence="4">
    <location>
        <begin position="7"/>
        <end position="343"/>
    </location>
</feature>
<name>V4GNE6_9EURY</name>
<dbReference type="AlphaFoldDB" id="V4GNE6"/>
<dbReference type="PATRIC" id="fig|1324957.4.peg.3394"/>
<gene>
    <name evidence="5" type="ORF">K933_16707</name>
</gene>
<feature type="region of interest" description="Disordered" evidence="3">
    <location>
        <begin position="20"/>
        <end position="45"/>
    </location>
</feature>
<dbReference type="SUPFAM" id="SSF53649">
    <property type="entry name" value="Alkaline phosphatase-like"/>
    <property type="match status" value="1"/>
</dbReference>
<protein>
    <submittedName>
        <fullName evidence="5">Sulfatase</fullName>
    </submittedName>
</protein>
<dbReference type="RefSeq" id="WP_023395909.1">
    <property type="nucleotide sequence ID" value="NZ_ASGZ01000068.1"/>
</dbReference>
<dbReference type="EMBL" id="ASGZ01000068">
    <property type="protein sequence ID" value="ESP86921.1"/>
    <property type="molecule type" value="Genomic_DNA"/>
</dbReference>
<dbReference type="InterPro" id="IPR050738">
    <property type="entry name" value="Sulfatase"/>
</dbReference>
<evidence type="ECO:0000313" key="6">
    <source>
        <dbReference type="Proteomes" id="UP000017840"/>
    </source>
</evidence>
<dbReference type="eggNOG" id="arCOG02785">
    <property type="taxonomic scope" value="Archaea"/>
</dbReference>
<evidence type="ECO:0000313" key="5">
    <source>
        <dbReference type="EMBL" id="ESP86921.1"/>
    </source>
</evidence>
<dbReference type="Gene3D" id="3.40.720.10">
    <property type="entry name" value="Alkaline Phosphatase, subunit A"/>
    <property type="match status" value="1"/>
</dbReference>
<sequence>MGESPVPNVVWVTVESTRADHTSVGSATNRAGRDTTPGLRARARRDDGRSFGACHAHGIYTLPSSASILTGTVASHHGVGMGSERLPADIPTVAERFAEAGYRTAALSTVGHVSSATGLDRGFDRFAWLTASTALDVAGPATALTYGANLRRHSAGFTASLNRHRTGYLVSEVAKRWVDDAASDDPPLFLYVHYGDPHFPYVPPLPYLRAYADEFPLSPAAAYDLAEYHGRHILDLIAGDVPLSAAERETLSALYDACIAYADDRVTALLDHAERTLGPTASVVTADHGDLFGERGTVGHRMTVHGGLSNVPLVTTGLDAALSYGGDLIQHVDVVRALLARAGADTSGLHGVDVRETEREHALVQRGERRFAANLAKLRERRPAYRNDRYLAGTEHALFTDEFAYRRGDDRSELLRLPDEERDVSAADPERAAALDAALDDLLATDGVPFDGERREGSYTPEMRTHLRSLGYL</sequence>
<dbReference type="PANTHER" id="PTHR42693:SF53">
    <property type="entry name" value="ENDO-4-O-SULFATASE"/>
    <property type="match status" value="1"/>
</dbReference>
<dbReference type="Pfam" id="PF00884">
    <property type="entry name" value="Sulfatase"/>
    <property type="match status" value="1"/>
</dbReference>
<evidence type="ECO:0000259" key="4">
    <source>
        <dbReference type="Pfam" id="PF00884"/>
    </source>
</evidence>
<dbReference type="InterPro" id="IPR017850">
    <property type="entry name" value="Alkaline_phosphatase_core_sf"/>
</dbReference>
<organism evidence="5 6">
    <name type="scientific">Candidatus Halobonum tyrrellensis G22</name>
    <dbReference type="NCBI Taxonomy" id="1324957"/>
    <lineage>
        <taxon>Archaea</taxon>
        <taxon>Methanobacteriati</taxon>
        <taxon>Methanobacteriota</taxon>
        <taxon>Stenosarchaea group</taxon>
        <taxon>Halobacteria</taxon>
        <taxon>Halobacteriales</taxon>
        <taxon>Haloferacaceae</taxon>
        <taxon>Candidatus Halobonum</taxon>
    </lineage>
</organism>
<dbReference type="STRING" id="1324957.K933_16707"/>
<comment type="similarity">
    <text evidence="1">Belongs to the sulfatase family.</text>
</comment>
<dbReference type="GO" id="GO:0004065">
    <property type="term" value="F:arylsulfatase activity"/>
    <property type="evidence" value="ECO:0007669"/>
    <property type="project" value="TreeGrafter"/>
</dbReference>
<dbReference type="PANTHER" id="PTHR42693">
    <property type="entry name" value="ARYLSULFATASE FAMILY MEMBER"/>
    <property type="match status" value="1"/>
</dbReference>
<proteinExistence type="inferred from homology"/>
<comment type="caution">
    <text evidence="5">The sequence shown here is derived from an EMBL/GenBank/DDBJ whole genome shotgun (WGS) entry which is preliminary data.</text>
</comment>
<evidence type="ECO:0000256" key="3">
    <source>
        <dbReference type="SAM" id="MobiDB-lite"/>
    </source>
</evidence>
<dbReference type="InterPro" id="IPR000917">
    <property type="entry name" value="Sulfatase_N"/>
</dbReference>
<evidence type="ECO:0000256" key="2">
    <source>
        <dbReference type="ARBA" id="ARBA00022801"/>
    </source>
</evidence>
<dbReference type="OrthoDB" id="3164at2157"/>
<accession>V4GNE6</accession>
<evidence type="ECO:0000256" key="1">
    <source>
        <dbReference type="ARBA" id="ARBA00008779"/>
    </source>
</evidence>